<evidence type="ECO:0000313" key="1">
    <source>
        <dbReference type="EMBL" id="MDI9256756.1"/>
    </source>
</evidence>
<dbReference type="RefSeq" id="WP_283238443.1">
    <property type="nucleotide sequence ID" value="NZ_JASGBP010000002.1"/>
</dbReference>
<keyword evidence="2" id="KW-1185">Reference proteome</keyword>
<reference evidence="1 2" key="1">
    <citation type="submission" date="2023-05" db="EMBL/GenBank/DDBJ databases">
        <title>Flavobacterium sedimenti sp. nov., isolated from the sediment.</title>
        <authorList>
            <person name="Wu N."/>
        </authorList>
    </citation>
    <scope>NUCLEOTIDE SEQUENCE [LARGE SCALE GENOMIC DNA]</scope>
    <source>
        <strain evidence="1 2">YZ-48</strain>
    </source>
</reference>
<name>A0ABT6XNV6_9FLAO</name>
<accession>A0ABT6XNV6</accession>
<dbReference type="EMBL" id="JASGBP010000002">
    <property type="protein sequence ID" value="MDI9256756.1"/>
    <property type="molecule type" value="Genomic_DNA"/>
</dbReference>
<dbReference type="Proteomes" id="UP001230035">
    <property type="component" value="Unassembled WGS sequence"/>
</dbReference>
<gene>
    <name evidence="1" type="ORF">QHT84_04945</name>
</gene>
<organism evidence="1 2">
    <name type="scientific">Flavobacterium sedimenticola</name>
    <dbReference type="NCBI Taxonomy" id="3043286"/>
    <lineage>
        <taxon>Bacteria</taxon>
        <taxon>Pseudomonadati</taxon>
        <taxon>Bacteroidota</taxon>
        <taxon>Flavobacteriia</taxon>
        <taxon>Flavobacteriales</taxon>
        <taxon>Flavobacteriaceae</taxon>
        <taxon>Flavobacterium</taxon>
    </lineage>
</organism>
<protein>
    <submittedName>
        <fullName evidence="1">Uncharacterized protein</fullName>
    </submittedName>
</protein>
<proteinExistence type="predicted"/>
<evidence type="ECO:0000313" key="2">
    <source>
        <dbReference type="Proteomes" id="UP001230035"/>
    </source>
</evidence>
<comment type="caution">
    <text evidence="1">The sequence shown here is derived from an EMBL/GenBank/DDBJ whole genome shotgun (WGS) entry which is preliminary data.</text>
</comment>
<sequence>MLGNWKGSYCYENDRIRKIIGYDQTEFEIVIEEFDGKTFSGKVTDDEKSGGMKETGKIIGRIENDEIYFEKSMPKNCQIININGDRKYSEKSHPIIYYSGKFSDNGNGFEGNWKFKKRLGFLFYVIPIIYSPGKGTWKMEPKELPI</sequence>